<evidence type="ECO:0000313" key="2">
    <source>
        <dbReference type="EMBL" id="MCE3216095.1"/>
    </source>
</evidence>
<reference evidence="2 3" key="1">
    <citation type="journal article" date="2021" name="BMC Genomics">
        <title>Datura genome reveals duplications of psychoactive alkaloid biosynthetic genes and high mutation rate following tissue culture.</title>
        <authorList>
            <person name="Rajewski A."/>
            <person name="Carter-House D."/>
            <person name="Stajich J."/>
            <person name="Litt A."/>
        </authorList>
    </citation>
    <scope>NUCLEOTIDE SEQUENCE [LARGE SCALE GENOMIC DNA]</scope>
    <source>
        <strain evidence="2">AR-01</strain>
    </source>
</reference>
<feature type="region of interest" description="Disordered" evidence="1">
    <location>
        <begin position="1"/>
        <end position="21"/>
    </location>
</feature>
<evidence type="ECO:0000313" key="3">
    <source>
        <dbReference type="Proteomes" id="UP000823775"/>
    </source>
</evidence>
<dbReference type="EMBL" id="JACEIK010012270">
    <property type="protein sequence ID" value="MCE3216095.1"/>
    <property type="molecule type" value="Genomic_DNA"/>
</dbReference>
<feature type="non-terminal residue" evidence="2">
    <location>
        <position position="78"/>
    </location>
</feature>
<feature type="compositionally biased region" description="Polar residues" evidence="1">
    <location>
        <begin position="1"/>
        <end position="10"/>
    </location>
</feature>
<keyword evidence="3" id="KW-1185">Reference proteome</keyword>
<name>A0ABS8WVJ1_DATST</name>
<protein>
    <submittedName>
        <fullName evidence="2">Uncharacterized protein</fullName>
    </submittedName>
</protein>
<evidence type="ECO:0000256" key="1">
    <source>
        <dbReference type="SAM" id="MobiDB-lite"/>
    </source>
</evidence>
<sequence>MVHQKPTTLRQQDKNEKAKDKTLVRCGEEHWHSTGQASTLRNFPLGTQYGVVAAYIPPSLLVKHIHIGYYDVEHILMP</sequence>
<comment type="caution">
    <text evidence="2">The sequence shown here is derived from an EMBL/GenBank/DDBJ whole genome shotgun (WGS) entry which is preliminary data.</text>
</comment>
<organism evidence="2 3">
    <name type="scientific">Datura stramonium</name>
    <name type="common">Jimsonweed</name>
    <name type="synonym">Common thornapple</name>
    <dbReference type="NCBI Taxonomy" id="4076"/>
    <lineage>
        <taxon>Eukaryota</taxon>
        <taxon>Viridiplantae</taxon>
        <taxon>Streptophyta</taxon>
        <taxon>Embryophyta</taxon>
        <taxon>Tracheophyta</taxon>
        <taxon>Spermatophyta</taxon>
        <taxon>Magnoliopsida</taxon>
        <taxon>eudicotyledons</taxon>
        <taxon>Gunneridae</taxon>
        <taxon>Pentapetalae</taxon>
        <taxon>asterids</taxon>
        <taxon>lamiids</taxon>
        <taxon>Solanales</taxon>
        <taxon>Solanaceae</taxon>
        <taxon>Solanoideae</taxon>
        <taxon>Datureae</taxon>
        <taxon>Datura</taxon>
    </lineage>
</organism>
<gene>
    <name evidence="2" type="ORF">HAX54_004862</name>
</gene>
<feature type="compositionally biased region" description="Basic and acidic residues" evidence="1">
    <location>
        <begin position="11"/>
        <end position="21"/>
    </location>
</feature>
<proteinExistence type="predicted"/>
<dbReference type="Proteomes" id="UP000823775">
    <property type="component" value="Unassembled WGS sequence"/>
</dbReference>
<accession>A0ABS8WVJ1</accession>